<dbReference type="Pfam" id="PF00076">
    <property type="entry name" value="RRM_1"/>
    <property type="match status" value="1"/>
</dbReference>
<dbReference type="EMBL" id="CM007899">
    <property type="protein sequence ID" value="OTG12416.1"/>
    <property type="molecule type" value="Genomic_DNA"/>
</dbReference>
<dbReference type="SUPFAM" id="SSF54928">
    <property type="entry name" value="RNA-binding domain, RBD"/>
    <property type="match status" value="1"/>
</dbReference>
<dbReference type="GO" id="GO:0000381">
    <property type="term" value="P:regulation of alternative mRNA splicing, via spliceosome"/>
    <property type="evidence" value="ECO:0000318"/>
    <property type="project" value="GO_Central"/>
</dbReference>
<name>A0A251TPB6_HELAN</name>
<keyword evidence="1" id="KW-0694">RNA-binding</keyword>
<reference evidence="5" key="2">
    <citation type="submission" date="2017-02" db="EMBL/GenBank/DDBJ databases">
        <title>Sunflower complete genome.</title>
        <authorList>
            <person name="Langlade N."/>
            <person name="Munos S."/>
        </authorList>
    </citation>
    <scope>NUCLEOTIDE SEQUENCE [LARGE SCALE GENOMIC DNA]</scope>
    <source>
        <tissue evidence="5">Leaves</tissue>
    </source>
</reference>
<dbReference type="Gramene" id="mRNA:HanXRQr2_Chr10g0455501">
    <property type="protein sequence ID" value="CDS:HanXRQr2_Chr10g0455501.1"/>
    <property type="gene ID" value="HanXRQr2_Chr10g0455501"/>
</dbReference>
<dbReference type="Proteomes" id="UP000215914">
    <property type="component" value="Chromosome 10"/>
</dbReference>
<gene>
    <name evidence="5" type="ORF">HannXRQ_Chr10g0309431</name>
    <name evidence="4" type="ORF">HanXRQr2_Chr10g0455501</name>
</gene>
<evidence type="ECO:0000259" key="3">
    <source>
        <dbReference type="PROSITE" id="PS50102"/>
    </source>
</evidence>
<organism evidence="5 6">
    <name type="scientific">Helianthus annuus</name>
    <name type="common">Common sunflower</name>
    <dbReference type="NCBI Taxonomy" id="4232"/>
    <lineage>
        <taxon>Eukaryota</taxon>
        <taxon>Viridiplantae</taxon>
        <taxon>Streptophyta</taxon>
        <taxon>Embryophyta</taxon>
        <taxon>Tracheophyta</taxon>
        <taxon>Spermatophyta</taxon>
        <taxon>Magnoliopsida</taxon>
        <taxon>eudicotyledons</taxon>
        <taxon>Gunneridae</taxon>
        <taxon>Pentapetalae</taxon>
        <taxon>asterids</taxon>
        <taxon>campanulids</taxon>
        <taxon>Asterales</taxon>
        <taxon>Asteraceae</taxon>
        <taxon>Asteroideae</taxon>
        <taxon>Heliantheae alliance</taxon>
        <taxon>Heliantheae</taxon>
        <taxon>Helianthus</taxon>
    </lineage>
</organism>
<dbReference type="STRING" id="4232.A0A251TPB6"/>
<dbReference type="InterPro" id="IPR012677">
    <property type="entry name" value="Nucleotide-bd_a/b_plait_sf"/>
</dbReference>
<dbReference type="EMBL" id="MNCJ02000325">
    <property type="protein sequence ID" value="KAF5787675.1"/>
    <property type="molecule type" value="Genomic_DNA"/>
</dbReference>
<protein>
    <submittedName>
        <fullName evidence="5">Putative nucleotide-binding alpha-beta plait domain-containing protein</fullName>
    </submittedName>
    <submittedName>
        <fullName evidence="4">RNA recognition motif domain, nucleotide-binding alpha-beta plait domain superfamily</fullName>
    </submittedName>
</protein>
<feature type="domain" description="RRM" evidence="3">
    <location>
        <begin position="35"/>
        <end position="112"/>
    </location>
</feature>
<dbReference type="InterPro" id="IPR035979">
    <property type="entry name" value="RBD_domain_sf"/>
</dbReference>
<dbReference type="SMART" id="SM00360">
    <property type="entry name" value="RRM"/>
    <property type="match status" value="1"/>
</dbReference>
<dbReference type="PROSITE" id="PS50102">
    <property type="entry name" value="RRM"/>
    <property type="match status" value="1"/>
</dbReference>
<dbReference type="Gene3D" id="3.30.70.330">
    <property type="match status" value="1"/>
</dbReference>
<evidence type="ECO:0000313" key="6">
    <source>
        <dbReference type="Proteomes" id="UP000215914"/>
    </source>
</evidence>
<evidence type="ECO:0000313" key="4">
    <source>
        <dbReference type="EMBL" id="KAF5787675.1"/>
    </source>
</evidence>
<dbReference type="CDD" id="cd00590">
    <property type="entry name" value="RRM_SF"/>
    <property type="match status" value="1"/>
</dbReference>
<dbReference type="GO" id="GO:0016607">
    <property type="term" value="C:nuclear speck"/>
    <property type="evidence" value="ECO:0000318"/>
    <property type="project" value="GO_Central"/>
</dbReference>
<proteinExistence type="predicted"/>
<evidence type="ECO:0000256" key="2">
    <source>
        <dbReference type="SAM" id="MobiDB-lite"/>
    </source>
</evidence>
<feature type="region of interest" description="Disordered" evidence="2">
    <location>
        <begin position="139"/>
        <end position="159"/>
    </location>
</feature>
<dbReference type="InterPro" id="IPR000504">
    <property type="entry name" value="RRM_dom"/>
</dbReference>
<dbReference type="GO" id="GO:0003729">
    <property type="term" value="F:mRNA binding"/>
    <property type="evidence" value="ECO:0000318"/>
    <property type="project" value="GO_Central"/>
</dbReference>
<evidence type="ECO:0000256" key="1">
    <source>
        <dbReference type="PROSITE-ProRule" id="PRU00176"/>
    </source>
</evidence>
<reference evidence="4 6" key="1">
    <citation type="journal article" date="2017" name="Nature">
        <title>The sunflower genome provides insights into oil metabolism, flowering and Asterid evolution.</title>
        <authorList>
            <person name="Badouin H."/>
            <person name="Gouzy J."/>
            <person name="Grassa C.J."/>
            <person name="Murat F."/>
            <person name="Staton S.E."/>
            <person name="Cottret L."/>
            <person name="Lelandais-Briere C."/>
            <person name="Owens G.L."/>
            <person name="Carrere S."/>
            <person name="Mayjonade B."/>
            <person name="Legrand L."/>
            <person name="Gill N."/>
            <person name="Kane N.C."/>
            <person name="Bowers J.E."/>
            <person name="Hubner S."/>
            <person name="Bellec A."/>
            <person name="Berard A."/>
            <person name="Berges H."/>
            <person name="Blanchet N."/>
            <person name="Boniface M.C."/>
            <person name="Brunel D."/>
            <person name="Catrice O."/>
            <person name="Chaidir N."/>
            <person name="Claudel C."/>
            <person name="Donnadieu C."/>
            <person name="Faraut T."/>
            <person name="Fievet G."/>
            <person name="Helmstetter N."/>
            <person name="King M."/>
            <person name="Knapp S.J."/>
            <person name="Lai Z."/>
            <person name="Le Paslier M.C."/>
            <person name="Lippi Y."/>
            <person name="Lorenzon L."/>
            <person name="Mandel J.R."/>
            <person name="Marage G."/>
            <person name="Marchand G."/>
            <person name="Marquand E."/>
            <person name="Bret-Mestries E."/>
            <person name="Morien E."/>
            <person name="Nambeesan S."/>
            <person name="Nguyen T."/>
            <person name="Pegot-Espagnet P."/>
            <person name="Pouilly N."/>
            <person name="Raftis F."/>
            <person name="Sallet E."/>
            <person name="Schiex T."/>
            <person name="Thomas J."/>
            <person name="Vandecasteele C."/>
            <person name="Vares D."/>
            <person name="Vear F."/>
            <person name="Vautrin S."/>
            <person name="Crespi M."/>
            <person name="Mangin B."/>
            <person name="Burke J.M."/>
            <person name="Salse J."/>
            <person name="Munos S."/>
            <person name="Vincourt P."/>
            <person name="Rieseberg L.H."/>
            <person name="Langlade N.B."/>
        </authorList>
    </citation>
    <scope>NUCLEOTIDE SEQUENCE [LARGE SCALE GENOMIC DNA]</scope>
    <source>
        <strain evidence="6">cv. SF193</strain>
        <tissue evidence="4">Leaves</tissue>
    </source>
</reference>
<accession>A0A251TPB6</accession>
<dbReference type="InParanoid" id="A0A251TPB6"/>
<dbReference type="OMA" id="DCEMEDS"/>
<dbReference type="AlphaFoldDB" id="A0A251TPB6"/>
<evidence type="ECO:0000313" key="5">
    <source>
        <dbReference type="EMBL" id="OTG12416.1"/>
    </source>
</evidence>
<reference evidence="4" key="3">
    <citation type="submission" date="2020-06" db="EMBL/GenBank/DDBJ databases">
        <title>Helianthus annuus Genome sequencing and assembly Release 2.</title>
        <authorList>
            <person name="Gouzy J."/>
            <person name="Langlade N."/>
            <person name="Munos S."/>
        </authorList>
    </citation>
    <scope>NUCLEOTIDE SEQUENCE</scope>
    <source>
        <tissue evidence="4">Leaves</tissue>
    </source>
</reference>
<sequence length="395" mass="44897">MRGFSRFNVDEWYDVPSRKGKDNRDHRRPSNEVITKSFVSNLPPKCSSVDLLNVFKGFGDYVGSYIARKSDRLGKKFGFLSFRNVKDVKRLEADLVDVWMGSYKLFVARARFVDGERVVGGSDGNKDKNLDRTNEFMAEKEASHEGHANPNQGGVASRVGENSRSYRDTFLNKNVVVNLDSVLKIDDSVEGYRDWHKLSVCVRVKNYKVLSSLVELLKTSGGCSAEIKYGGGFNVMLIFNDDQECTSFLDNKDVWAEWFESAERWSGQVLKYERIAWLRVHGVPISLAVDQVFEAVGKRYGMVVQPACYSSDEKDFSYTYIGVLCGRDSRVDDRFSLSWRDKIFKVWVDEDVEEWSPDCIEVIEDCEMEDSSESKSDGNDCVSGYGFEVEMGEVG</sequence>
<keyword evidence="6" id="KW-1185">Reference proteome</keyword>